<dbReference type="RefSeq" id="WP_133628475.1">
    <property type="nucleotide sequence ID" value="NZ_SOAZ01000014.1"/>
</dbReference>
<dbReference type="NCBIfam" id="NF004088">
    <property type="entry name" value="PRK05590.1"/>
    <property type="match status" value="1"/>
</dbReference>
<dbReference type="EMBL" id="SOAZ01000014">
    <property type="protein sequence ID" value="TDT52080.1"/>
    <property type="molecule type" value="Genomic_DNA"/>
</dbReference>
<dbReference type="PANTHER" id="PTHR33747:SF1">
    <property type="entry name" value="ADENYLATE CYCLASE-ASSOCIATED CAP C-TERMINAL DOMAIN-CONTAINING PROTEIN"/>
    <property type="match status" value="1"/>
</dbReference>
<evidence type="ECO:0000313" key="2">
    <source>
        <dbReference type="Proteomes" id="UP000295325"/>
    </source>
</evidence>
<protein>
    <submittedName>
        <fullName evidence="1">SEC-C motif-containing protein</fullName>
    </submittedName>
</protein>
<proteinExistence type="predicted"/>
<dbReference type="Gene3D" id="3.10.450.50">
    <property type="match status" value="1"/>
</dbReference>
<name>A0A4V3ESX1_9CLOT</name>
<dbReference type="PANTHER" id="PTHR33747">
    <property type="entry name" value="UPF0225 PROTEIN SCO1677"/>
    <property type="match status" value="1"/>
</dbReference>
<gene>
    <name evidence="1" type="ORF">EDD71_11461</name>
</gene>
<accession>A0A4V3ESX1</accession>
<keyword evidence="2" id="KW-1185">Reference proteome</keyword>
<dbReference type="OrthoDB" id="5872at2"/>
<dbReference type="AlphaFoldDB" id="A0A4V3ESX1"/>
<organism evidence="1 2">
    <name type="scientific">Fonticella tunisiensis</name>
    <dbReference type="NCBI Taxonomy" id="1096341"/>
    <lineage>
        <taxon>Bacteria</taxon>
        <taxon>Bacillati</taxon>
        <taxon>Bacillota</taxon>
        <taxon>Clostridia</taxon>
        <taxon>Eubacteriales</taxon>
        <taxon>Clostridiaceae</taxon>
        <taxon>Fonticella</taxon>
    </lineage>
</organism>
<dbReference type="Pfam" id="PF02810">
    <property type="entry name" value="SEC-C"/>
    <property type="match status" value="1"/>
</dbReference>
<sequence>MSLLKEWEELASKERTKDEYDRFWKDYLTKEQNIYEYILENRVNILNGTVKELAEKFGMDVVNFTGFVYGINTSLVSAIDLESLDENSDLNMEIDFEKLYYNMLEAKASWLFNLPQWDNILTEERRKEIKKEFNRSKIVVNENKIGRNDPCPCGSGKKYKKCCGK</sequence>
<dbReference type="SUPFAM" id="SSF103642">
    <property type="entry name" value="Sec-C motif"/>
    <property type="match status" value="1"/>
</dbReference>
<evidence type="ECO:0000313" key="1">
    <source>
        <dbReference type="EMBL" id="TDT52080.1"/>
    </source>
</evidence>
<dbReference type="Proteomes" id="UP000295325">
    <property type="component" value="Unassembled WGS sequence"/>
</dbReference>
<reference evidence="1 2" key="1">
    <citation type="submission" date="2019-03" db="EMBL/GenBank/DDBJ databases">
        <title>Genomic Encyclopedia of Type Strains, Phase IV (KMG-IV): sequencing the most valuable type-strain genomes for metagenomic binning, comparative biology and taxonomic classification.</title>
        <authorList>
            <person name="Goeker M."/>
        </authorList>
    </citation>
    <scope>NUCLEOTIDE SEQUENCE [LARGE SCALE GENOMIC DNA]</scope>
    <source>
        <strain evidence="1 2">DSM 24455</strain>
    </source>
</reference>
<dbReference type="InterPro" id="IPR004027">
    <property type="entry name" value="SEC_C_motif"/>
</dbReference>
<comment type="caution">
    <text evidence="1">The sequence shown here is derived from an EMBL/GenBank/DDBJ whole genome shotgun (WGS) entry which is preliminary data.</text>
</comment>